<keyword evidence="3 6" id="KW-0677">Repeat</keyword>
<sequence length="2705" mass="294242">MNGQNGWYTDQQQQQYAAYPAYPGQARPPQQQPNQQQAYSDQHAQQTSDPFTGEASPSTVDQPQYQQMNSTAQSQRYQYGAGMSIDTSSFLAAPSYPSSSGNYYGQAQTVQQSPTTSGYANAPRRENVGSRCSNGMVQFHQTQQSPYMQQQLAQQPYNGSGTQAPWEYSNTYAAAPQHRPSLSAGPSRQQQQQQQQHQPSHQQYAYPQSFASPSNQSTPQQPLRAPDAASQYAMKSPYAPSTGTRERLAMSQSPISDVFQSGGQPAGRTFNLMAGLERPTPNPPLRRVSAQIDSSHGDPFTGQRGSFASAQTENLTLSGHWNASSSNGHGQSQQQWPAAPQTARPQQHPQNRNPSIGSSPHLSNNSHANQVEPVSQHRNSVGASVAPAYNHGGGVPQSMLPGSYPAPLCSSGSSLDAAWGLRPSRAGTSTRAPASNEFMAPSQPMPHMAEPGSPSLLVARNHSLPSRQHAQPPMHSLASSSSASSTLEMAVSASPKVSSLPPQPPLQAPIKPATASSISTSALPTEKSKPKSVKRRWKPKMNAEAGPAMANAPLPAAANLQSNRGFQAADGALPQYALPSELFARAPCSQVMPPPPPTQSIAPMGIRRSKELQTPSPPPPFASQTLSVQESPDPLNLLSPHAHFSLWQQQHSAPSPPPQPYNPNRFAQHHHQHLTPQQHDIAMVRAQAGNFSPSSKPKDAAPADKPKRKRTNKVKVEQPAPTPTFRLSIDDSSLPSSFHAGVPQESRPPKPKKPKKPKLENNDQPMPPQVTVDISLPLPNADSPFYNGHSYTSSAHDSHLEQKETKRKKKSKRKSKSFSDLVNEIVEDSDSGMDAEGSDWDDLNILEHWDAVPPNDAESLSEGPKSSAKMSNGPVKSSHRKMPIAKLQGLIEDLFEADDSLPDHDALQGMLPGQSLSAAADPFFEIIESHSSTGGESRSILVLRTAALQKLLKLIVKCSRPQTEIAALTARTQTATESGLSTIPNADITRLLAILERTARIGEDFDPFPSQVNRGAASEPASPTKPKKARKLDRQGKSPSKIPEPVQTPDGNGGDLDAAHGATPVGDRDIGSADQELEKVNATFSVVDHAILAAECSLGFLTGDVLPKQILSEDHIRVCFEAVKTCLEKVILPFIEACSGSSATDPHPVLVALIDVLAPEKARKKKATAANAEEPTSSTAIICRNNLSDLFAHLCSVLFFVQRMVRMPSIALSDSIVISAVYLALGPFFVLEPEAASGGASSETAKAAARGRYALASLGGANSMKTLRLPALNLLRSIFSKAPDQRQWMIEEILTSLTKLTDMKKNRRQYSLRNGKGIHSINALLLQLIQAASHGVASYAKSTADRLSKGKDADGEEDNNRIEMEEAEADSNRMQALEVVIEAFNATSGSDANDAREAEIAIWRRGLEGANQSARSIAGYLMQRIGQTKVAKSSQEMSYAYVVESLIQDLLSALFLPEWPAAALMLSSFCRVFGTYLEDPKSHPDAKGVALEQLSLVAARLRQSQLQLQPAPIKALRSPNGEKSPQLGDRDPDNSALQRAEPQSPRKRPKWTMWDYLSMLRALREGDRYAIQEFVKAYKFISRFLVKAGSEDMSMEGALEFLLVQAEGDLATAWAKAEEDKQALSDSMDDTAVQIAKLQHFREELDAAMLTLSELDPTLGDTSLADFNSDEKMLEKATDLSERVLVASSSMISYNMLKDLLVEGLNNPIIANRSKALRGIDRIAQVDPDLLDEDAMRSAIEVRLRDSSNTVRESAVALFGSYVLRKPQYIPKYYKQLAVRILDTGLSVRKRMVRLLKSLHEATDDQHIRIDACARIVRCINDEDTVVQDMAILTIGEMWLDLDVDARRLYTRRRGTPVQSTPTPASAADATEAKDGDGEEPSKPADETNGRADGPRPTEEEPTEETEADKKVTDTIEIIMAVADVIKERPSPLEEVFRRLFKDKSEAEAAELHAKLQKLGDSMIDSLVESSGASDVDTVKRIRIVQLLVSTNPAILTISKAKLLLPYLKAAQTSEEVQIMDLLLRIFRSCLPHMPKTALAFAESLEKSLRPLVNRPPPKAGLHLLQELIACYCAVITTHTHNFKLLIQTLKACFVRVQAMRQMALKGQKVEDNKAWSTLMSLTASLCEHANFDDIRKKHPETASDIAALSKGPLIDAVSKALLDIHKTGSEAVRSVSLQNLGFIFRAYPTLMTQQSMTAMMDDIFASGLLQDRATLLKIILDFLSADSSRRNPDNAVVNVGTGRRKPEKPDAGSVDMTILVGNTETFADTGVGSAMMQRYSEDVLKATLEISNPSLQRTAIDILRFTVLQGLSHPIQCVPYLVSLETLEDRKIRSRAMELHSHLASKHASLVHARFLDTARSAFSFQLQQTSAQALRGFRVDSMPTAVLGAWYSLLRDRRATRLDFLKQIVKALDVNTAASECDMQEVLFTRFMADNLATLDYKTMEELFIVIGELRSILAVSGMQVLYMIQPHLPKQEAPVGAPVSTPLPPMDGTQTPPPPPGVGAVPGNDLISPFGMSRNPWLSGEWQLQLASDGPQSFSGTVDPTQIFGQPPPFAAMDGDAALSSTSQPTNPSSGTKDDEAAAAGSKTQVDPVTMAHMSIISGTALLLRNHLKQLYGLSEARCAKFNPSKKQSAGADKPATMRALSDPMQAALDLGAMPFGLEEVKNDEDAQKQMLAYAAMVENEGTMMEPEDPDALDDLAL</sequence>
<feature type="region of interest" description="Disordered" evidence="7">
    <location>
        <begin position="318"/>
        <end position="389"/>
    </location>
</feature>
<feature type="region of interest" description="Disordered" evidence="7">
    <location>
        <begin position="1853"/>
        <end position="1912"/>
    </location>
</feature>
<dbReference type="PANTHER" id="PTHR21704">
    <property type="entry name" value="NIPPED-B-LIKE PROTEIN DELANGIN SCC2-RELATED"/>
    <property type="match status" value="1"/>
</dbReference>
<evidence type="ECO:0000256" key="1">
    <source>
        <dbReference type="ARBA" id="ARBA00004123"/>
    </source>
</evidence>
<dbReference type="InterPro" id="IPR026003">
    <property type="entry name" value="Cohesin_HEAT"/>
</dbReference>
<dbReference type="InterPro" id="IPR011989">
    <property type="entry name" value="ARM-like"/>
</dbReference>
<dbReference type="GO" id="GO:0090694">
    <property type="term" value="C:Scc2-Scc4 cohesin loading complex"/>
    <property type="evidence" value="ECO:0007669"/>
    <property type="project" value="TreeGrafter"/>
</dbReference>
<feature type="compositionally biased region" description="Low complexity" evidence="7">
    <location>
        <begin position="94"/>
        <end position="105"/>
    </location>
</feature>
<dbReference type="Pfam" id="PF12830">
    <property type="entry name" value="Nipped-B_C"/>
    <property type="match status" value="1"/>
</dbReference>
<evidence type="ECO:0000259" key="8">
    <source>
        <dbReference type="Pfam" id="PF12830"/>
    </source>
</evidence>
<feature type="region of interest" description="Disordered" evidence="7">
    <location>
        <begin position="610"/>
        <end position="677"/>
    </location>
</feature>
<evidence type="ECO:0000256" key="4">
    <source>
        <dbReference type="ARBA" id="ARBA00023242"/>
    </source>
</evidence>
<evidence type="ECO:0000256" key="7">
    <source>
        <dbReference type="SAM" id="MobiDB-lite"/>
    </source>
</evidence>
<feature type="region of interest" description="Disordered" evidence="7">
    <location>
        <begin position="689"/>
        <end position="819"/>
    </location>
</feature>
<evidence type="ECO:0000256" key="2">
    <source>
        <dbReference type="ARBA" id="ARBA00009252"/>
    </source>
</evidence>
<keyword evidence="10" id="KW-1185">Reference proteome</keyword>
<reference evidence="9" key="1">
    <citation type="submission" date="2018-08" db="EMBL/GenBank/DDBJ databases">
        <authorList>
            <person name="Guldener U."/>
        </authorList>
    </citation>
    <scope>NUCLEOTIDE SEQUENCE</scope>
    <source>
        <strain evidence="9">UB2</strain>
    </source>
</reference>
<comment type="subcellular location">
    <subcellularLocation>
        <location evidence="1 6">Nucleus</location>
    </subcellularLocation>
</comment>
<dbReference type="GO" id="GO:0140588">
    <property type="term" value="P:chromatin looping"/>
    <property type="evidence" value="ECO:0007669"/>
    <property type="project" value="InterPro"/>
</dbReference>
<dbReference type="GO" id="GO:0010468">
    <property type="term" value="P:regulation of gene expression"/>
    <property type="evidence" value="ECO:0007669"/>
    <property type="project" value="InterPro"/>
</dbReference>
<dbReference type="GO" id="GO:0061775">
    <property type="term" value="F:cohesin loader activity"/>
    <property type="evidence" value="ECO:0007669"/>
    <property type="project" value="InterPro"/>
</dbReference>
<organism evidence="9 10">
    <name type="scientific">Ustilago bromivora</name>
    <dbReference type="NCBI Taxonomy" id="307758"/>
    <lineage>
        <taxon>Eukaryota</taxon>
        <taxon>Fungi</taxon>
        <taxon>Dikarya</taxon>
        <taxon>Basidiomycota</taxon>
        <taxon>Ustilaginomycotina</taxon>
        <taxon>Ustilaginomycetes</taxon>
        <taxon>Ustilaginales</taxon>
        <taxon>Ustilaginaceae</taxon>
        <taxon>Ustilago</taxon>
    </lineage>
</organism>
<feature type="region of interest" description="Disordered" evidence="7">
    <location>
        <begin position="853"/>
        <end position="880"/>
    </location>
</feature>
<feature type="domain" description="Sister chromatid cohesion C-terminal" evidence="8">
    <location>
        <begin position="2274"/>
        <end position="2458"/>
    </location>
</feature>
<feature type="compositionally biased region" description="Polar residues" evidence="7">
    <location>
        <begin position="106"/>
        <end position="119"/>
    </location>
</feature>
<keyword evidence="5 6" id="KW-0131">Cell cycle</keyword>
<feature type="compositionally biased region" description="Polar residues" evidence="7">
    <location>
        <begin position="47"/>
        <end position="76"/>
    </location>
</feature>
<feature type="region of interest" description="Disordered" evidence="7">
    <location>
        <begin position="176"/>
        <end position="306"/>
    </location>
</feature>
<gene>
    <name evidence="9" type="ORF">UBRO2_05507</name>
</gene>
<feature type="compositionally biased region" description="Low complexity" evidence="7">
    <location>
        <begin position="11"/>
        <end position="46"/>
    </location>
</feature>
<feature type="compositionally biased region" description="Basic and acidic residues" evidence="7">
    <location>
        <begin position="696"/>
        <end position="705"/>
    </location>
</feature>
<feature type="compositionally biased region" description="Polar residues" evidence="7">
    <location>
        <begin position="210"/>
        <end position="221"/>
    </location>
</feature>
<feature type="compositionally biased region" description="Basic residues" evidence="7">
    <location>
        <begin position="805"/>
        <end position="816"/>
    </location>
</feature>
<feature type="region of interest" description="Disordered" evidence="7">
    <location>
        <begin position="465"/>
        <end position="537"/>
    </location>
</feature>
<evidence type="ECO:0000313" key="9">
    <source>
        <dbReference type="EMBL" id="SYW84407.1"/>
    </source>
</evidence>
<comment type="caution">
    <text evidence="9">The sequence shown here is derived from an EMBL/GenBank/DDBJ whole genome shotgun (WGS) entry which is preliminary data.</text>
</comment>
<feature type="region of interest" description="Disordered" evidence="7">
    <location>
        <begin position="1005"/>
        <end position="1070"/>
    </location>
</feature>
<feature type="region of interest" description="Disordered" evidence="7">
    <location>
        <begin position="1"/>
        <end position="76"/>
    </location>
</feature>
<feature type="region of interest" description="Disordered" evidence="7">
    <location>
        <begin position="1512"/>
        <end position="1546"/>
    </location>
</feature>
<feature type="region of interest" description="Disordered" evidence="7">
    <location>
        <begin position="89"/>
        <end position="131"/>
    </location>
</feature>
<feature type="region of interest" description="Disordered" evidence="7">
    <location>
        <begin position="2535"/>
        <end position="2593"/>
    </location>
</feature>
<dbReference type="InterPro" id="IPR024986">
    <property type="entry name" value="Nipped-B_C"/>
</dbReference>
<dbReference type="Gene3D" id="1.25.10.10">
    <property type="entry name" value="Leucine-rich Repeat Variant"/>
    <property type="match status" value="1"/>
</dbReference>
<feature type="compositionally biased region" description="Polar residues" evidence="7">
    <location>
        <begin position="514"/>
        <end position="523"/>
    </location>
</feature>
<feature type="compositionally biased region" description="Polar residues" evidence="7">
    <location>
        <begin position="2566"/>
        <end position="2578"/>
    </location>
</feature>
<feature type="compositionally biased region" description="Basic and acidic residues" evidence="7">
    <location>
        <begin position="1871"/>
        <end position="1899"/>
    </location>
</feature>
<feature type="compositionally biased region" description="Polar residues" evidence="7">
    <location>
        <begin position="2537"/>
        <end position="2551"/>
    </location>
</feature>
<feature type="compositionally biased region" description="Pro residues" evidence="7">
    <location>
        <begin position="2488"/>
        <end position="2504"/>
    </location>
</feature>
<dbReference type="PANTHER" id="PTHR21704:SF18">
    <property type="entry name" value="NIPPED-B-LIKE PROTEIN"/>
    <property type="match status" value="1"/>
</dbReference>
<feature type="compositionally biased region" description="Low complexity" evidence="7">
    <location>
        <begin position="189"/>
        <end position="209"/>
    </location>
</feature>
<dbReference type="GO" id="GO:0071169">
    <property type="term" value="P:establishment of protein localization to chromatin"/>
    <property type="evidence" value="ECO:0007669"/>
    <property type="project" value="TreeGrafter"/>
</dbReference>
<feature type="compositionally biased region" description="Low complexity" evidence="7">
    <location>
        <begin position="1860"/>
        <end position="1870"/>
    </location>
</feature>
<feature type="compositionally biased region" description="Polar residues" evidence="7">
    <location>
        <begin position="343"/>
        <end position="382"/>
    </location>
</feature>
<feature type="compositionally biased region" description="Low complexity" evidence="7">
    <location>
        <begin position="324"/>
        <end position="335"/>
    </location>
</feature>
<dbReference type="InterPro" id="IPR033031">
    <property type="entry name" value="Scc2/Nipped-B"/>
</dbReference>
<protein>
    <recommendedName>
        <fullName evidence="6">Sister chromatid cohesion protein</fullName>
    </recommendedName>
</protein>
<proteinExistence type="inferred from homology"/>
<dbReference type="GO" id="GO:0003682">
    <property type="term" value="F:chromatin binding"/>
    <property type="evidence" value="ECO:0007669"/>
    <property type="project" value="TreeGrafter"/>
</dbReference>
<dbReference type="EMBL" id="ULHB01000174">
    <property type="protein sequence ID" value="SYW84407.1"/>
    <property type="molecule type" value="Genomic_DNA"/>
</dbReference>
<dbReference type="InterPro" id="IPR016024">
    <property type="entry name" value="ARM-type_fold"/>
</dbReference>
<evidence type="ECO:0000313" key="10">
    <source>
        <dbReference type="Proteomes" id="UP000658997"/>
    </source>
</evidence>
<evidence type="ECO:0000256" key="3">
    <source>
        <dbReference type="ARBA" id="ARBA00022737"/>
    </source>
</evidence>
<dbReference type="GO" id="GO:1990414">
    <property type="term" value="P:replication-born double-strand break repair via sister chromatid exchange"/>
    <property type="evidence" value="ECO:0007669"/>
    <property type="project" value="TreeGrafter"/>
</dbReference>
<dbReference type="Proteomes" id="UP000658997">
    <property type="component" value="Unassembled WGS sequence"/>
</dbReference>
<name>A0A8H8QRM8_9BASI</name>
<accession>A0A8H8QRM8</accession>
<feature type="compositionally biased region" description="Polar residues" evidence="7">
    <location>
        <begin position="250"/>
        <end position="263"/>
    </location>
</feature>
<feature type="compositionally biased region" description="Low complexity" evidence="7">
    <location>
        <begin position="476"/>
        <end position="485"/>
    </location>
</feature>
<dbReference type="SUPFAM" id="SSF48371">
    <property type="entry name" value="ARM repeat"/>
    <property type="match status" value="1"/>
</dbReference>
<evidence type="ECO:0000256" key="5">
    <source>
        <dbReference type="ARBA" id="ARBA00023306"/>
    </source>
</evidence>
<evidence type="ECO:0000256" key="6">
    <source>
        <dbReference type="RuleBase" id="RU364107"/>
    </source>
</evidence>
<feature type="compositionally biased region" description="Polar residues" evidence="7">
    <location>
        <begin position="1"/>
        <end position="10"/>
    </location>
</feature>
<dbReference type="GO" id="GO:0034087">
    <property type="term" value="P:establishment of mitotic sister chromatid cohesion"/>
    <property type="evidence" value="ECO:0007669"/>
    <property type="project" value="TreeGrafter"/>
</dbReference>
<comment type="similarity">
    <text evidence="2 6">Belongs to the SCC2/Nipped-B family.</text>
</comment>
<feature type="region of interest" description="Disordered" evidence="7">
    <location>
        <begin position="420"/>
        <end position="440"/>
    </location>
</feature>
<feature type="region of interest" description="Disordered" evidence="7">
    <location>
        <begin position="2480"/>
        <end position="2508"/>
    </location>
</feature>
<keyword evidence="4 6" id="KW-0539">Nucleus</keyword>
<dbReference type="Pfam" id="PF12765">
    <property type="entry name" value="Cohesin_HEAT"/>
    <property type="match status" value="1"/>
</dbReference>
<dbReference type="CDD" id="cd23958">
    <property type="entry name" value="SCC2"/>
    <property type="match status" value="1"/>
</dbReference>